<dbReference type="RefSeq" id="WP_241914298.1">
    <property type="nucleotide sequence ID" value="NZ_CP093326.1"/>
</dbReference>
<evidence type="ECO:0000256" key="1">
    <source>
        <dbReference type="ARBA" id="ARBA00001936"/>
    </source>
</evidence>
<dbReference type="PANTHER" id="PTHR12318">
    <property type="entry name" value="TESTOSTERONE-REGULATED PROTEIN RP2"/>
    <property type="match status" value="1"/>
</dbReference>
<keyword evidence="3" id="KW-0479">Metal-binding</keyword>
<dbReference type="PROSITE" id="PS51462">
    <property type="entry name" value="NUDIX"/>
    <property type="match status" value="1"/>
</dbReference>
<keyword evidence="9" id="KW-1185">Reference proteome</keyword>
<gene>
    <name evidence="8" type="ORF">MNQ99_02390</name>
</gene>
<dbReference type="InterPro" id="IPR015797">
    <property type="entry name" value="NUDIX_hydrolase-like_dom_sf"/>
</dbReference>
<dbReference type="Proteomes" id="UP000829069">
    <property type="component" value="Chromosome"/>
</dbReference>
<feature type="domain" description="Nudix hydrolase" evidence="7">
    <location>
        <begin position="11"/>
        <end position="171"/>
    </location>
</feature>
<dbReference type="EMBL" id="CP093326">
    <property type="protein sequence ID" value="UNK46238.1"/>
    <property type="molecule type" value="Genomic_DNA"/>
</dbReference>
<evidence type="ECO:0000256" key="2">
    <source>
        <dbReference type="ARBA" id="ARBA00001946"/>
    </source>
</evidence>
<organism evidence="8 9">
    <name type="scientific">Arthrobacter sulfonylureivorans</name>
    <dbReference type="NCBI Taxonomy" id="2486855"/>
    <lineage>
        <taxon>Bacteria</taxon>
        <taxon>Bacillati</taxon>
        <taxon>Actinomycetota</taxon>
        <taxon>Actinomycetes</taxon>
        <taxon>Micrococcales</taxon>
        <taxon>Micrococcaceae</taxon>
        <taxon>Arthrobacter</taxon>
    </lineage>
</organism>
<comment type="cofactor">
    <cofactor evidence="2">
        <name>Mg(2+)</name>
        <dbReference type="ChEBI" id="CHEBI:18420"/>
    </cofactor>
</comment>
<evidence type="ECO:0000256" key="5">
    <source>
        <dbReference type="ARBA" id="ARBA00022842"/>
    </source>
</evidence>
<name>A0ABY3WCE4_9MICC</name>
<evidence type="ECO:0000256" key="4">
    <source>
        <dbReference type="ARBA" id="ARBA00022801"/>
    </source>
</evidence>
<proteinExistence type="predicted"/>
<evidence type="ECO:0000256" key="3">
    <source>
        <dbReference type="ARBA" id="ARBA00022723"/>
    </source>
</evidence>
<accession>A0ABY3WCE4</accession>
<dbReference type="GO" id="GO:0016787">
    <property type="term" value="F:hydrolase activity"/>
    <property type="evidence" value="ECO:0007669"/>
    <property type="project" value="UniProtKB-KW"/>
</dbReference>
<dbReference type="PANTHER" id="PTHR12318:SF0">
    <property type="entry name" value="ACYL-COENZYME A DIPHOSPHATASE NUDT19"/>
    <property type="match status" value="1"/>
</dbReference>
<evidence type="ECO:0000259" key="7">
    <source>
        <dbReference type="PROSITE" id="PS51462"/>
    </source>
</evidence>
<keyword evidence="5" id="KW-0460">Magnesium</keyword>
<protein>
    <submittedName>
        <fullName evidence="8">NUDIX hydrolase</fullName>
    </submittedName>
</protein>
<dbReference type="InterPro" id="IPR000086">
    <property type="entry name" value="NUDIX_hydrolase_dom"/>
</dbReference>
<dbReference type="Pfam" id="PF00293">
    <property type="entry name" value="NUDIX"/>
    <property type="match status" value="1"/>
</dbReference>
<keyword evidence="6" id="KW-0464">Manganese</keyword>
<dbReference type="SUPFAM" id="SSF55811">
    <property type="entry name" value="Nudix"/>
    <property type="match status" value="1"/>
</dbReference>
<reference evidence="8 9" key="1">
    <citation type="submission" date="2022-03" db="EMBL/GenBank/DDBJ databases">
        <title>Isotopic signatures of nitrous oxide derived from detoxification processes.</title>
        <authorList>
            <person name="Behrendt U."/>
            <person name="Buchen C."/>
            <person name="Well R."/>
            <person name="Ulrich A."/>
            <person name="Rohe L."/>
            <person name="Kolb S."/>
            <person name="Schloter M."/>
            <person name="Horn M.A."/>
            <person name="Augustin J."/>
        </authorList>
    </citation>
    <scope>NUCLEOTIDE SEQUENCE [LARGE SCALE GENOMIC DNA]</scope>
    <source>
        <strain evidence="8 9">S4-C24</strain>
    </source>
</reference>
<evidence type="ECO:0000313" key="9">
    <source>
        <dbReference type="Proteomes" id="UP000829069"/>
    </source>
</evidence>
<keyword evidence="4 8" id="KW-0378">Hydrolase</keyword>
<comment type="cofactor">
    <cofactor evidence="1">
        <name>Mn(2+)</name>
        <dbReference type="ChEBI" id="CHEBI:29035"/>
    </cofactor>
</comment>
<dbReference type="InterPro" id="IPR039121">
    <property type="entry name" value="NUDT19"/>
</dbReference>
<evidence type="ECO:0000256" key="6">
    <source>
        <dbReference type="ARBA" id="ARBA00023211"/>
    </source>
</evidence>
<dbReference type="CDD" id="cd18870">
    <property type="entry name" value="NUDIX_AcylCoAdiphos_Nudt19"/>
    <property type="match status" value="1"/>
</dbReference>
<sequence length="247" mass="26542">MDNAVDSQANQAELAATVVLLRDTADGLEVLMLERPGKGTFAGAWVFPGGKVDPDDYLEAEAEAGVPAAAGTAVVKDLAKQLAAARTAGVRETFEETGLRIAGRELVHLSNWVPRHSLVRRFQTWFFVAAAPAGEVQLNDGELAGYAWLSPKEALRLHQSGRMQLVPPTWVTLHELSGFATVADALDAARGARPFDFESYVIDDPVTGRSIVWAGDEAYPGPGPAASAGARHRLSTGSLPWRYERDH</sequence>
<evidence type="ECO:0000313" key="8">
    <source>
        <dbReference type="EMBL" id="UNK46238.1"/>
    </source>
</evidence>
<dbReference type="Gene3D" id="3.90.79.10">
    <property type="entry name" value="Nucleoside Triphosphate Pyrophosphohydrolase"/>
    <property type="match status" value="2"/>
</dbReference>